<dbReference type="Pfam" id="PF12804">
    <property type="entry name" value="NTP_transf_3"/>
    <property type="match status" value="1"/>
</dbReference>
<proteinExistence type="predicted"/>
<dbReference type="EMBL" id="BMJI01000001">
    <property type="protein sequence ID" value="GGC78428.1"/>
    <property type="molecule type" value="Genomic_DNA"/>
</dbReference>
<dbReference type="Proteomes" id="UP000597761">
    <property type="component" value="Unassembled WGS sequence"/>
</dbReference>
<dbReference type="PANTHER" id="PTHR19136">
    <property type="entry name" value="MOLYBDENUM COFACTOR GUANYLYLTRANSFERASE"/>
    <property type="match status" value="1"/>
</dbReference>
<sequence length="251" mass="25264">MDTVPGPGPYGPPDGIELDAIVLAGGRGSRLGGIDKAALTLDGKPLLDRALDAVDGVAGTVVVVGPERVLASGEDAARITASRSGTDPAGAARLRTAREDPPYGGPAAATAAGLAALDPDRDGDAWVLLLSCDLVHPAAAVAALVPAVRTAAREAGTAVDAVVGVDPDGRRQPLTAVYRRRALVAAVAELVDSGGGSTGASMRALIAPLTCVDVLLTRAESADVDTVEDALRTGVRLPDDPTRPPRPEEDA</sequence>
<name>A0ABQ1NJ03_9MICC</name>
<dbReference type="InterPro" id="IPR025877">
    <property type="entry name" value="MobA-like_NTP_Trfase"/>
</dbReference>
<keyword evidence="4" id="KW-1185">Reference proteome</keyword>
<dbReference type="RefSeq" id="WP_188664763.1">
    <property type="nucleotide sequence ID" value="NZ_BMJI01000001.1"/>
</dbReference>
<dbReference type="Gene3D" id="3.90.550.10">
    <property type="entry name" value="Spore Coat Polysaccharide Biosynthesis Protein SpsA, Chain A"/>
    <property type="match status" value="1"/>
</dbReference>
<dbReference type="SUPFAM" id="SSF53448">
    <property type="entry name" value="Nucleotide-diphospho-sugar transferases"/>
    <property type="match status" value="1"/>
</dbReference>
<dbReference type="InterPro" id="IPR029044">
    <property type="entry name" value="Nucleotide-diphossugar_trans"/>
</dbReference>
<dbReference type="PANTHER" id="PTHR19136:SF81">
    <property type="entry name" value="MOLYBDENUM COFACTOR GUANYLYLTRANSFERASE"/>
    <property type="match status" value="1"/>
</dbReference>
<evidence type="ECO:0000313" key="4">
    <source>
        <dbReference type="Proteomes" id="UP000597761"/>
    </source>
</evidence>
<evidence type="ECO:0000313" key="3">
    <source>
        <dbReference type="EMBL" id="GGC78428.1"/>
    </source>
</evidence>
<reference evidence="4" key="1">
    <citation type="journal article" date="2019" name="Int. J. Syst. Evol. Microbiol.">
        <title>The Global Catalogue of Microorganisms (GCM) 10K type strain sequencing project: providing services to taxonomists for standard genome sequencing and annotation.</title>
        <authorList>
            <consortium name="The Broad Institute Genomics Platform"/>
            <consortium name="The Broad Institute Genome Sequencing Center for Infectious Disease"/>
            <person name="Wu L."/>
            <person name="Ma J."/>
        </authorList>
    </citation>
    <scope>NUCLEOTIDE SEQUENCE [LARGE SCALE GENOMIC DNA]</scope>
    <source>
        <strain evidence="4">CGMCC 1.15480</strain>
    </source>
</reference>
<feature type="domain" description="MobA-like NTP transferase" evidence="2">
    <location>
        <begin position="20"/>
        <end position="195"/>
    </location>
</feature>
<organism evidence="3 4">
    <name type="scientific">Tersicoccus solisilvae</name>
    <dbReference type="NCBI Taxonomy" id="1882339"/>
    <lineage>
        <taxon>Bacteria</taxon>
        <taxon>Bacillati</taxon>
        <taxon>Actinomycetota</taxon>
        <taxon>Actinomycetes</taxon>
        <taxon>Micrococcales</taxon>
        <taxon>Micrococcaceae</taxon>
        <taxon>Tersicoccus</taxon>
    </lineage>
</organism>
<protein>
    <recommendedName>
        <fullName evidence="2">MobA-like NTP transferase domain-containing protein</fullName>
    </recommendedName>
</protein>
<accession>A0ABQ1NJ03</accession>
<gene>
    <name evidence="3" type="ORF">GCM10011512_01250</name>
</gene>
<evidence type="ECO:0000256" key="1">
    <source>
        <dbReference type="ARBA" id="ARBA00022679"/>
    </source>
</evidence>
<comment type="caution">
    <text evidence="3">The sequence shown here is derived from an EMBL/GenBank/DDBJ whole genome shotgun (WGS) entry which is preliminary data.</text>
</comment>
<keyword evidence="1" id="KW-0808">Transferase</keyword>
<evidence type="ECO:0000259" key="2">
    <source>
        <dbReference type="Pfam" id="PF12804"/>
    </source>
</evidence>